<dbReference type="InterPro" id="IPR003709">
    <property type="entry name" value="VanY-like_core_dom"/>
</dbReference>
<accession>A0A430B990</accession>
<dbReference type="InterPro" id="IPR009045">
    <property type="entry name" value="Zn_M74/Hedgehog-like"/>
</dbReference>
<dbReference type="PANTHER" id="PTHR34385">
    <property type="entry name" value="D-ALANYL-D-ALANINE CARBOXYPEPTIDASE"/>
    <property type="match status" value="1"/>
</dbReference>
<evidence type="ECO:0000313" key="2">
    <source>
        <dbReference type="EMBL" id="RSU16828.1"/>
    </source>
</evidence>
<comment type="caution">
    <text evidence="2">The sequence shown here is derived from an EMBL/GenBank/DDBJ whole genome shotgun (WGS) entry which is preliminary data.</text>
</comment>
<dbReference type="Gene3D" id="3.30.1380.10">
    <property type="match status" value="1"/>
</dbReference>
<dbReference type="OrthoDB" id="9792074at2"/>
<dbReference type="GeneID" id="95579815"/>
<dbReference type="GO" id="GO:0008233">
    <property type="term" value="F:peptidase activity"/>
    <property type="evidence" value="ECO:0007669"/>
    <property type="project" value="InterPro"/>
</dbReference>
<dbReference type="CDD" id="cd14852">
    <property type="entry name" value="LD-carboxypeptidase"/>
    <property type="match status" value="1"/>
</dbReference>
<dbReference type="PANTHER" id="PTHR34385:SF1">
    <property type="entry name" value="PEPTIDOGLYCAN L-ALANYL-D-GLUTAMATE ENDOPEPTIDASE CWLK"/>
    <property type="match status" value="1"/>
</dbReference>
<evidence type="ECO:0000259" key="1">
    <source>
        <dbReference type="Pfam" id="PF02557"/>
    </source>
</evidence>
<dbReference type="Proteomes" id="UP000288028">
    <property type="component" value="Unassembled WGS sequence"/>
</dbReference>
<keyword evidence="3" id="KW-1185">Reference proteome</keyword>
<organism evidence="2 3">
    <name type="scientific">Vagococcus carniphilus</name>
    <dbReference type="NCBI Taxonomy" id="218144"/>
    <lineage>
        <taxon>Bacteria</taxon>
        <taxon>Bacillati</taxon>
        <taxon>Bacillota</taxon>
        <taxon>Bacilli</taxon>
        <taxon>Lactobacillales</taxon>
        <taxon>Enterococcaceae</taxon>
        <taxon>Vagococcus</taxon>
    </lineage>
</organism>
<dbReference type="InterPro" id="IPR052179">
    <property type="entry name" value="DD-CPase-like"/>
</dbReference>
<dbReference type="AlphaFoldDB" id="A0A430B990"/>
<dbReference type="InterPro" id="IPR058193">
    <property type="entry name" value="VanY/YodJ_core_dom"/>
</dbReference>
<dbReference type="RefSeq" id="WP_126791040.1">
    <property type="nucleotide sequence ID" value="NZ_CP060720.1"/>
</dbReference>
<sequence>MAKKIFITITCLFIGLAIVFYASQYDKIASLTDTKESTKETVKKEPKKETKEKKLPGKLNDWELLLVNEQHKIKEEPKNLKELPDGHKVDSRIYDSYLSLVEGAKKAGFELTVISAYRSVAEQEAIVERDTEENLYQGVPEDEAKKKAMEYLTVPGLSEHHTGLALDVLDVEWYQEGKMLEEGFGETEAGKWLGENACHYGFVIRYQKGKEKITGINYEPWHIRYVGKENAEYMTKNHLVLEEYVDQLKK</sequence>
<evidence type="ECO:0000313" key="3">
    <source>
        <dbReference type="Proteomes" id="UP000288028"/>
    </source>
</evidence>
<protein>
    <recommendedName>
        <fullName evidence="1">D-alanyl-D-alanine carboxypeptidase-like core domain-containing protein</fullName>
    </recommendedName>
</protein>
<proteinExistence type="predicted"/>
<feature type="domain" description="D-alanyl-D-alanine carboxypeptidase-like core" evidence="1">
    <location>
        <begin position="87"/>
        <end position="228"/>
    </location>
</feature>
<dbReference type="SUPFAM" id="SSF55166">
    <property type="entry name" value="Hedgehog/DD-peptidase"/>
    <property type="match status" value="1"/>
</dbReference>
<gene>
    <name evidence="2" type="ORF">CBF28_01175</name>
</gene>
<name>A0A430B990_9ENTE</name>
<dbReference type="Pfam" id="PF02557">
    <property type="entry name" value="VanY"/>
    <property type="match status" value="1"/>
</dbReference>
<reference evidence="2 3" key="1">
    <citation type="submission" date="2017-05" db="EMBL/GenBank/DDBJ databases">
        <title>Vagococcus spp. assemblies.</title>
        <authorList>
            <person name="Gulvik C.A."/>
        </authorList>
    </citation>
    <scope>NUCLEOTIDE SEQUENCE [LARGE SCALE GENOMIC DNA]</scope>
    <source>
        <strain evidence="2 3">SS1714</strain>
    </source>
</reference>
<dbReference type="GO" id="GO:0006508">
    <property type="term" value="P:proteolysis"/>
    <property type="evidence" value="ECO:0007669"/>
    <property type="project" value="InterPro"/>
</dbReference>
<dbReference type="EMBL" id="NGKB01000001">
    <property type="protein sequence ID" value="RSU16828.1"/>
    <property type="molecule type" value="Genomic_DNA"/>
</dbReference>